<dbReference type="GO" id="GO:0046394">
    <property type="term" value="P:carboxylic acid biosynthetic process"/>
    <property type="evidence" value="ECO:0007669"/>
    <property type="project" value="UniProtKB-ARBA"/>
</dbReference>
<dbReference type="Pfam" id="PF01063">
    <property type="entry name" value="Aminotran_4"/>
    <property type="match status" value="1"/>
</dbReference>
<evidence type="ECO:0000256" key="1">
    <source>
        <dbReference type="ARBA" id="ARBA00001933"/>
    </source>
</evidence>
<dbReference type="InterPro" id="IPR043131">
    <property type="entry name" value="BCAT-like_N"/>
</dbReference>
<feature type="non-terminal residue" evidence="4">
    <location>
        <position position="177"/>
    </location>
</feature>
<keyword evidence="3" id="KW-0663">Pyridoxal phosphate</keyword>
<protein>
    <recommendedName>
        <fullName evidence="5">Aminotransferase class IV</fullName>
    </recommendedName>
</protein>
<dbReference type="InterPro" id="IPR043132">
    <property type="entry name" value="BCAT-like_C"/>
</dbReference>
<dbReference type="EMBL" id="BART01031428">
    <property type="protein sequence ID" value="GAH14301.1"/>
    <property type="molecule type" value="Genomic_DNA"/>
</dbReference>
<evidence type="ECO:0000256" key="2">
    <source>
        <dbReference type="ARBA" id="ARBA00009320"/>
    </source>
</evidence>
<dbReference type="GO" id="GO:0008652">
    <property type="term" value="P:amino acid biosynthetic process"/>
    <property type="evidence" value="ECO:0007669"/>
    <property type="project" value="UniProtKB-ARBA"/>
</dbReference>
<dbReference type="AlphaFoldDB" id="X1D0F7"/>
<dbReference type="PANTHER" id="PTHR42743:SF11">
    <property type="entry name" value="AMINODEOXYCHORISMATE LYASE"/>
    <property type="match status" value="1"/>
</dbReference>
<dbReference type="InterPro" id="IPR050571">
    <property type="entry name" value="Class-IV_PLP-Dep_Aminotrnsfr"/>
</dbReference>
<dbReference type="Gene3D" id="3.20.10.10">
    <property type="entry name" value="D-amino Acid Aminotransferase, subunit A, domain 2"/>
    <property type="match status" value="1"/>
</dbReference>
<organism evidence="4">
    <name type="scientific">marine sediment metagenome</name>
    <dbReference type="NCBI Taxonomy" id="412755"/>
    <lineage>
        <taxon>unclassified sequences</taxon>
        <taxon>metagenomes</taxon>
        <taxon>ecological metagenomes</taxon>
    </lineage>
</organism>
<dbReference type="InterPro" id="IPR001544">
    <property type="entry name" value="Aminotrans_IV"/>
</dbReference>
<dbReference type="Gene3D" id="3.30.470.10">
    <property type="match status" value="1"/>
</dbReference>
<dbReference type="PROSITE" id="PS00770">
    <property type="entry name" value="AA_TRANSFER_CLASS_4"/>
    <property type="match status" value="1"/>
</dbReference>
<name>X1D0F7_9ZZZZ</name>
<dbReference type="GO" id="GO:0003824">
    <property type="term" value="F:catalytic activity"/>
    <property type="evidence" value="ECO:0007669"/>
    <property type="project" value="InterPro"/>
</dbReference>
<dbReference type="InterPro" id="IPR036038">
    <property type="entry name" value="Aminotransferase-like"/>
</dbReference>
<comment type="similarity">
    <text evidence="2">Belongs to the class-IV pyridoxal-phosphate-dependent aminotransferase family.</text>
</comment>
<gene>
    <name evidence="4" type="ORF">S01H4_54594</name>
</gene>
<comment type="cofactor">
    <cofactor evidence="1">
        <name>pyridoxal 5'-phosphate</name>
        <dbReference type="ChEBI" id="CHEBI:597326"/>
    </cofactor>
</comment>
<reference evidence="4" key="1">
    <citation type="journal article" date="2014" name="Front. Microbiol.">
        <title>High frequency of phylogenetically diverse reductive dehalogenase-homologous genes in deep subseafloor sedimentary metagenomes.</title>
        <authorList>
            <person name="Kawai M."/>
            <person name="Futagami T."/>
            <person name="Toyoda A."/>
            <person name="Takaki Y."/>
            <person name="Nishi S."/>
            <person name="Hori S."/>
            <person name="Arai W."/>
            <person name="Tsubouchi T."/>
            <person name="Morono Y."/>
            <person name="Uchiyama I."/>
            <person name="Ito T."/>
            <person name="Fujiyama A."/>
            <person name="Inagaki F."/>
            <person name="Takami H."/>
        </authorList>
    </citation>
    <scope>NUCLEOTIDE SEQUENCE</scope>
    <source>
        <strain evidence="4">Expedition CK06-06</strain>
    </source>
</reference>
<evidence type="ECO:0008006" key="5">
    <source>
        <dbReference type="Google" id="ProtNLM"/>
    </source>
</evidence>
<dbReference type="SUPFAM" id="SSF56752">
    <property type="entry name" value="D-aminoacid aminotransferase-like PLP-dependent enzymes"/>
    <property type="match status" value="1"/>
</dbReference>
<comment type="caution">
    <text evidence="4">The sequence shown here is derived from an EMBL/GenBank/DDBJ whole genome shotgun (WGS) entry which is preliminary data.</text>
</comment>
<evidence type="ECO:0000313" key="4">
    <source>
        <dbReference type="EMBL" id="GAH14301.1"/>
    </source>
</evidence>
<accession>X1D0F7</accession>
<proteinExistence type="inferred from homology"/>
<dbReference type="FunFam" id="3.20.10.10:FF:000002">
    <property type="entry name" value="D-alanine aminotransferase"/>
    <property type="match status" value="1"/>
</dbReference>
<sequence>MATLEATKLKDARLRLTVSAGEGDMTPDPGTCSSPTVLITARNLVPLPPEKYESGSKAALSSLRRNSQSPLSRLKSTCYMENILARMAARAAGCDEAILLNDQGYLAEGSTTNIFLASNGELITPSLESGVLPGITREAVLEIARASNIKTLERQVELKELIEAEEAFITNSILELM</sequence>
<dbReference type="InterPro" id="IPR018300">
    <property type="entry name" value="Aminotrans_IV_CS"/>
</dbReference>
<evidence type="ECO:0000256" key="3">
    <source>
        <dbReference type="ARBA" id="ARBA00022898"/>
    </source>
</evidence>
<dbReference type="CDD" id="cd00449">
    <property type="entry name" value="PLPDE_IV"/>
    <property type="match status" value="1"/>
</dbReference>
<dbReference type="PANTHER" id="PTHR42743">
    <property type="entry name" value="AMINO-ACID AMINOTRANSFERASE"/>
    <property type="match status" value="1"/>
</dbReference>